<dbReference type="InterPro" id="IPR000873">
    <property type="entry name" value="AMP-dep_synth/lig_dom"/>
</dbReference>
<keyword evidence="3" id="KW-1185">Reference proteome</keyword>
<dbReference type="PANTHER" id="PTHR45527:SF1">
    <property type="entry name" value="FATTY ACID SYNTHASE"/>
    <property type="match status" value="1"/>
</dbReference>
<dbReference type="SUPFAM" id="SSF56801">
    <property type="entry name" value="Acetyl-CoA synthetase-like"/>
    <property type="match status" value="1"/>
</dbReference>
<proteinExistence type="predicted"/>
<dbReference type="GO" id="GO:0031177">
    <property type="term" value="F:phosphopantetheine binding"/>
    <property type="evidence" value="ECO:0007669"/>
    <property type="project" value="TreeGrafter"/>
</dbReference>
<dbReference type="EMBL" id="JANBVN010000198">
    <property type="protein sequence ID" value="KAJ9133612.1"/>
    <property type="molecule type" value="Genomic_DNA"/>
</dbReference>
<dbReference type="Pfam" id="PF00501">
    <property type="entry name" value="AMP-binding"/>
    <property type="match status" value="1"/>
</dbReference>
<evidence type="ECO:0000259" key="1">
    <source>
        <dbReference type="Pfam" id="PF00501"/>
    </source>
</evidence>
<reference evidence="2" key="1">
    <citation type="submission" date="2022-07" db="EMBL/GenBank/DDBJ databases">
        <title>Fungi with potential for degradation of polypropylene.</title>
        <authorList>
            <person name="Gostincar C."/>
        </authorList>
    </citation>
    <scope>NUCLEOTIDE SEQUENCE</scope>
    <source>
        <strain evidence="2">EXF-13287</strain>
    </source>
</reference>
<dbReference type="PANTHER" id="PTHR45527">
    <property type="entry name" value="NONRIBOSOMAL PEPTIDE SYNTHETASE"/>
    <property type="match status" value="1"/>
</dbReference>
<dbReference type="Gene3D" id="3.40.50.980">
    <property type="match status" value="2"/>
</dbReference>
<gene>
    <name evidence="2" type="ORF">NKR19_g8986</name>
</gene>
<evidence type="ECO:0000313" key="3">
    <source>
        <dbReference type="Proteomes" id="UP001174691"/>
    </source>
</evidence>
<dbReference type="AlphaFoldDB" id="A0AA38RCL6"/>
<dbReference type="SUPFAM" id="SSF52777">
    <property type="entry name" value="CoA-dependent acyltransferases"/>
    <property type="match status" value="1"/>
</dbReference>
<dbReference type="GO" id="GO:0044550">
    <property type="term" value="P:secondary metabolite biosynthetic process"/>
    <property type="evidence" value="ECO:0007669"/>
    <property type="project" value="TreeGrafter"/>
</dbReference>
<dbReference type="GO" id="GO:0043041">
    <property type="term" value="P:amino acid activation for nonribosomal peptide biosynthetic process"/>
    <property type="evidence" value="ECO:0007669"/>
    <property type="project" value="TreeGrafter"/>
</dbReference>
<evidence type="ECO:0000313" key="2">
    <source>
        <dbReference type="EMBL" id="KAJ9133612.1"/>
    </source>
</evidence>
<dbReference type="Gene3D" id="3.30.559.30">
    <property type="entry name" value="Nonribosomal peptide synthetase, condensation domain"/>
    <property type="match status" value="1"/>
</dbReference>
<protein>
    <submittedName>
        <fullName evidence="2">Nonribosomal peptide synthetase 14</fullName>
    </submittedName>
</protein>
<sequence>MFGCLIADARAKSYAGLAQARVPFEALLRELQVAHSAAHSPLFQAFMGSTGYDLPLNVIDNPDGSARVTVMGQANLYAEADVRVVRDLFDDILHNFVQSPSKRIAQEWQYQQADVQKALDLGQVTKPGNKVALIHAEGISLTYGQMQPRIETIAAVLLANRVKPGDSVPTFQESTADWVCFMLAVRKVGAVFVPLDPSAKTERLAMVADDCKPPVILTDDVTKTKQEELTATQSVFLNVSTFAQPRLRPISIRATPDGLAMIYYTSGPTGTPKGILINQAGLRAVFEGAY</sequence>
<name>A0AA38RCL6_9PEZI</name>
<feature type="domain" description="AMP-dependent synthetase/ligase" evidence="1">
    <location>
        <begin position="123"/>
        <end position="282"/>
    </location>
</feature>
<accession>A0AA38RCL6</accession>
<comment type="caution">
    <text evidence="2">The sequence shown here is derived from an EMBL/GenBank/DDBJ whole genome shotgun (WGS) entry which is preliminary data.</text>
</comment>
<organism evidence="2 3">
    <name type="scientific">Coniochaeta hoffmannii</name>
    <dbReference type="NCBI Taxonomy" id="91930"/>
    <lineage>
        <taxon>Eukaryota</taxon>
        <taxon>Fungi</taxon>
        <taxon>Dikarya</taxon>
        <taxon>Ascomycota</taxon>
        <taxon>Pezizomycotina</taxon>
        <taxon>Sordariomycetes</taxon>
        <taxon>Sordariomycetidae</taxon>
        <taxon>Coniochaetales</taxon>
        <taxon>Coniochaetaceae</taxon>
        <taxon>Coniochaeta</taxon>
    </lineage>
</organism>
<dbReference type="GO" id="GO:0005737">
    <property type="term" value="C:cytoplasm"/>
    <property type="evidence" value="ECO:0007669"/>
    <property type="project" value="TreeGrafter"/>
</dbReference>
<dbReference type="Proteomes" id="UP001174691">
    <property type="component" value="Unassembled WGS sequence"/>
</dbReference>